<proteinExistence type="predicted"/>
<dbReference type="Gene3D" id="2.130.10.10">
    <property type="entry name" value="YVTN repeat-like/Quinoprotein amine dehydrogenase"/>
    <property type="match status" value="1"/>
</dbReference>
<feature type="domain" description="PorZ N-terminal beta-propeller" evidence="2">
    <location>
        <begin position="56"/>
        <end position="209"/>
    </location>
</feature>
<keyword evidence="1" id="KW-0732">Signal</keyword>
<dbReference type="InterPro" id="IPR015943">
    <property type="entry name" value="WD40/YVTN_repeat-like_dom_sf"/>
</dbReference>
<evidence type="ECO:0000256" key="1">
    <source>
        <dbReference type="ARBA" id="ARBA00022729"/>
    </source>
</evidence>
<accession>A0ABV2LQ41</accession>
<dbReference type="EMBL" id="JBEPMO010000001">
    <property type="protein sequence ID" value="MET3730688.1"/>
    <property type="molecule type" value="Genomic_DNA"/>
</dbReference>
<dbReference type="NCBIfam" id="TIGR04183">
    <property type="entry name" value="Por_Secre_tail"/>
    <property type="match status" value="1"/>
</dbReference>
<sequence>MAAQQIWRQMNLVNFFTLLLIGIFIHAQNTNLRWNDHFSYSSIHHIWEIHDQIICSADNGLFSYSPSSGEIQKISKVNDLNDVGISAFHYNPELDILMVGYESGEMDMLGPDENHNLLEIPLHQAYTGSKRVNHLSSAGSTAIISGEFGLASFSLENFEFLETTYFSVAGVYFGVKETAILNNVIYAASDRGIYTHELNEFIANFVSWNQETAIPNSEFQQIVSFQGNIFASTGDNVYRYDGNNWTMFGNFPNLRDITTNGNTLSFTTPQNVITYNESFAVIDNVGFEHPIRTGLKIGTTTYGGSLEFGLLNGQNSIMPDGPFDNKSWKVTAFKQNLWIAPGGMVNYNNVQQNKNGFYHFDGTIWNHVKSETLFDAKDILDVEVNPNNIKEVFASPWFEYTSWPADPSKRIGIIRVEDNIGQENIINTNNTPNGFWRVGGSTFDESGNLWVGQSFVGEEGLTVMNKRNPNGGWQSINLNAMTSDAGARKPVVYQDHAFMALPRSGGVKVTNMTNSYSITANSNSGNLPSNNVLSVAIDKDGFLWIGTELGLRILYNPLETITQDFFQAEPIIIEQNGIPEALFTDVQINDIEVDESNQKWIATSTSGVYCVSEDGTETKYHFTTANSPLPSNSVNDIEADPSTGIVYFATEKGVVSFQSDAIEGGESFGDVYAYPNPVRPGFTGNVVIRGLPNDADVRIVDVVGNLLYRTKASGGSAVWDTKNSKGKLVASGVYLVLMTNRDASESKQTKIAIIR</sequence>
<reference evidence="3 4" key="1">
    <citation type="submission" date="2024-06" db="EMBL/GenBank/DDBJ databases">
        <title>Genomic Encyclopedia of Type Strains, Phase IV (KMG-IV): sequencing the most valuable type-strain genomes for metagenomic binning, comparative biology and taxonomic classification.</title>
        <authorList>
            <person name="Goeker M."/>
        </authorList>
    </citation>
    <scope>NUCLEOTIDE SEQUENCE [LARGE SCALE GENOMIC DNA]</scope>
    <source>
        <strain evidence="3 4">DSM 29388</strain>
    </source>
</reference>
<keyword evidence="4" id="KW-1185">Reference proteome</keyword>
<evidence type="ECO:0000313" key="3">
    <source>
        <dbReference type="EMBL" id="MET3730688.1"/>
    </source>
</evidence>
<dbReference type="RefSeq" id="WP_354505973.1">
    <property type="nucleotide sequence ID" value="NZ_JBEPMO010000001.1"/>
</dbReference>
<evidence type="ECO:0000313" key="4">
    <source>
        <dbReference type="Proteomes" id="UP001549146"/>
    </source>
</evidence>
<dbReference type="Pfam" id="PF07494">
    <property type="entry name" value="Reg_prop"/>
    <property type="match status" value="1"/>
</dbReference>
<evidence type="ECO:0000259" key="2">
    <source>
        <dbReference type="Pfam" id="PF21544"/>
    </source>
</evidence>
<dbReference type="InterPro" id="IPR011110">
    <property type="entry name" value="Reg_prop"/>
</dbReference>
<dbReference type="InterPro" id="IPR048954">
    <property type="entry name" value="PorZ_N"/>
</dbReference>
<gene>
    <name evidence="3" type="ORF">ABID46_000240</name>
</gene>
<dbReference type="Pfam" id="PF21544">
    <property type="entry name" value="PorZ_N_b_propeller"/>
    <property type="match status" value="1"/>
</dbReference>
<name>A0ABV2LQ41_9FLAO</name>
<organism evidence="3 4">
    <name type="scientific">Moheibacter stercoris</name>
    <dbReference type="NCBI Taxonomy" id="1628251"/>
    <lineage>
        <taxon>Bacteria</taxon>
        <taxon>Pseudomonadati</taxon>
        <taxon>Bacteroidota</taxon>
        <taxon>Flavobacteriia</taxon>
        <taxon>Flavobacteriales</taxon>
        <taxon>Weeksellaceae</taxon>
        <taxon>Moheibacter</taxon>
    </lineage>
</organism>
<protein>
    <recommendedName>
        <fullName evidence="2">PorZ N-terminal beta-propeller domain-containing protein</fullName>
    </recommendedName>
</protein>
<dbReference type="SUPFAM" id="SSF63829">
    <property type="entry name" value="Calcium-dependent phosphotriesterase"/>
    <property type="match status" value="1"/>
</dbReference>
<dbReference type="Proteomes" id="UP001549146">
    <property type="component" value="Unassembled WGS sequence"/>
</dbReference>
<comment type="caution">
    <text evidence="3">The sequence shown here is derived from an EMBL/GenBank/DDBJ whole genome shotgun (WGS) entry which is preliminary data.</text>
</comment>
<dbReference type="InterPro" id="IPR026444">
    <property type="entry name" value="Secre_tail"/>
</dbReference>